<organism evidence="4">
    <name type="scientific">Polyphagotarsonemus latus</name>
    <dbReference type="NCBI Taxonomy" id="1204166"/>
    <lineage>
        <taxon>Eukaryota</taxon>
        <taxon>Metazoa</taxon>
        <taxon>Ecdysozoa</taxon>
        <taxon>Arthropoda</taxon>
        <taxon>Chelicerata</taxon>
        <taxon>Arachnida</taxon>
        <taxon>Acari</taxon>
        <taxon>Acariformes</taxon>
        <taxon>Trombidiformes</taxon>
        <taxon>Prostigmata</taxon>
        <taxon>Eleutherengona</taxon>
        <taxon>Heterostigmata</taxon>
        <taxon>Tarsonemoidea</taxon>
        <taxon>Tarsonemidae</taxon>
        <taxon>Polyphagotarsonemus</taxon>
    </lineage>
</organism>
<gene>
    <name evidence="4" type="primary">UGT</name>
</gene>
<proteinExistence type="evidence at transcript level"/>
<name>A0AAN0LHW4_9ACAR</name>
<evidence type="ECO:0000256" key="1">
    <source>
        <dbReference type="ARBA" id="ARBA00009995"/>
    </source>
</evidence>
<keyword evidence="2" id="KW-0328">Glycosyltransferase</keyword>
<dbReference type="SUPFAM" id="SSF53756">
    <property type="entry name" value="UDP-Glycosyltransferase/glycogen phosphorylase"/>
    <property type="match status" value="1"/>
</dbReference>
<dbReference type="InterPro" id="IPR050271">
    <property type="entry name" value="UDP-glycosyltransferase"/>
</dbReference>
<accession>A0AAN0LHW4</accession>
<dbReference type="Gene3D" id="3.40.50.2000">
    <property type="entry name" value="Glycogen Phosphorylase B"/>
    <property type="match status" value="2"/>
</dbReference>
<reference evidence="4" key="1">
    <citation type="submission" date="2024-01" db="EMBL/GenBank/DDBJ databases">
        <title>Genome insights into chemosensory and detoxification machineries of broad mite, Polyphagotarsonemus latus (Tarsonemidae: Acari).</title>
        <authorList>
            <person name="Muthugoundar M."/>
            <person name="P J A."/>
            <person name="Augustine N."/>
        </authorList>
    </citation>
    <scope>NUCLEOTIDE SEQUENCE</scope>
</reference>
<dbReference type="AlphaFoldDB" id="A0AAN0LHW4"/>
<dbReference type="InterPro" id="IPR002213">
    <property type="entry name" value="UDP_glucos_trans"/>
</dbReference>
<dbReference type="Pfam" id="PF00201">
    <property type="entry name" value="UDPGT"/>
    <property type="match status" value="1"/>
</dbReference>
<evidence type="ECO:0000256" key="2">
    <source>
        <dbReference type="ARBA" id="ARBA00022676"/>
    </source>
</evidence>
<dbReference type="EMBL" id="PP145355">
    <property type="protein sequence ID" value="WRV65902.1"/>
    <property type="molecule type" value="mRNA"/>
</dbReference>
<keyword evidence="3" id="KW-0808">Transferase</keyword>
<dbReference type="PANTHER" id="PTHR48043:SF145">
    <property type="entry name" value="FI06409P-RELATED"/>
    <property type="match status" value="1"/>
</dbReference>
<dbReference type="PANTHER" id="PTHR48043">
    <property type="entry name" value="EG:EG0003.4 PROTEIN-RELATED"/>
    <property type="match status" value="1"/>
</dbReference>
<comment type="similarity">
    <text evidence="1">Belongs to the UDP-glycosyltransferase family.</text>
</comment>
<dbReference type="GO" id="GO:0008194">
    <property type="term" value="F:UDP-glycosyltransferase activity"/>
    <property type="evidence" value="ECO:0007669"/>
    <property type="project" value="InterPro"/>
</dbReference>
<protein>
    <submittedName>
        <fullName evidence="4">UDP-glycosyltransferase</fullName>
    </submittedName>
</protein>
<evidence type="ECO:0000313" key="4">
    <source>
        <dbReference type="EMBL" id="WRV65902.1"/>
    </source>
</evidence>
<sequence>MVKICFVLLLERGHFTICSAIGKYLLAKDIKNEIYFIVDDEFENIVRDDCNLFKIVKFKQPEIVNKSPIVLNKILDTWKLDKYERYGFFCEKFISLLNLWRNRDKLIAGLIDELKPDFVFIENLFNIPSLMNKDYKWGMIISTNPLRIGDQENHFPMNTGCVDKEEAKKYLNIFKEKSKNFFHSLDDWYKENNLIRKPSLSYVQGSEYLNIFLFPEELNYFQPNELSGKWFQIENTIINSSVENKMKIYQNFNPTGKEILTKEFLQKPGKLILVSLGTVLTRNIDLFKEIIPFMKNIPHKFIVSKGKFGDQIELPNNCIGSNFLNQLEFLPMVDLFISHGGNNSLCEAFYFGVPMVIIPGFGDQIDNAAILENKKLSKTIFLNDFTEENLKKSIDFMFKNENIKNEMSKISEKIKKKDKLNELCELILKECSA</sequence>
<dbReference type="CDD" id="cd03784">
    <property type="entry name" value="GT1_Gtf-like"/>
    <property type="match status" value="1"/>
</dbReference>
<evidence type="ECO:0000256" key="3">
    <source>
        <dbReference type="ARBA" id="ARBA00022679"/>
    </source>
</evidence>